<dbReference type="GO" id="GO:0006885">
    <property type="term" value="P:regulation of pH"/>
    <property type="evidence" value="ECO:0007669"/>
    <property type="project" value="UniProtKB-UniRule"/>
</dbReference>
<feature type="transmembrane region" description="Helical" evidence="9">
    <location>
        <begin position="121"/>
        <end position="143"/>
    </location>
</feature>
<keyword evidence="9" id="KW-0813">Transport</keyword>
<dbReference type="NCBIfam" id="TIGR00773">
    <property type="entry name" value="NhaA"/>
    <property type="match status" value="1"/>
</dbReference>
<keyword evidence="11" id="KW-1185">Reference proteome</keyword>
<feature type="transmembrane region" description="Helical" evidence="9">
    <location>
        <begin position="57"/>
        <end position="75"/>
    </location>
</feature>
<dbReference type="Proteomes" id="UP000245622">
    <property type="component" value="Chromosome 1"/>
</dbReference>
<evidence type="ECO:0000256" key="9">
    <source>
        <dbReference type="HAMAP-Rule" id="MF_01844"/>
    </source>
</evidence>
<dbReference type="KEGG" id="ril:CRIB_656"/>
<evidence type="ECO:0000256" key="8">
    <source>
        <dbReference type="ARBA" id="ARBA00023201"/>
    </source>
</evidence>
<feature type="transmembrane region" description="Helical" evidence="9">
    <location>
        <begin position="363"/>
        <end position="382"/>
    </location>
</feature>
<keyword evidence="9" id="KW-0406">Ion transport</keyword>
<evidence type="ECO:0000256" key="2">
    <source>
        <dbReference type="ARBA" id="ARBA00022449"/>
    </source>
</evidence>
<dbReference type="PANTHER" id="PTHR30341">
    <property type="entry name" value="SODIUM ION/PROTON ANTIPORTER NHAA-RELATED"/>
    <property type="match status" value="1"/>
</dbReference>
<feature type="transmembrane region" description="Helical" evidence="9">
    <location>
        <begin position="325"/>
        <end position="351"/>
    </location>
</feature>
<dbReference type="HAMAP" id="MF_01844">
    <property type="entry name" value="NhaA"/>
    <property type="match status" value="1"/>
</dbReference>
<protein>
    <recommendedName>
        <fullName evidence="9">Na(+)/H(+) antiporter NhaA</fullName>
    </recommendedName>
    <alternativeName>
        <fullName evidence="9">Sodium/proton antiporter NhaA</fullName>
    </alternativeName>
</protein>
<keyword evidence="8 9" id="KW-0739">Sodium transport</keyword>
<sequence length="403" mass="44005">MKLEEKVIGGRSNKVNPEILTSILLISATILALIMSNTDLREVYHSIFNDIKIFGEFNLHLLINDFFMAIFFLVVGCEIKHEILKGHLSSVKKAAFPVIAACGGVAVPALIFLMLNYNTRFANGIGIPISTDIAFAVGVFMVLKNKLDPSLKVFLLSLAVVDDLISILVIGIAYSSDINLFGIMGAIGVLCILIYMNKILKVKKAIPYMIVGIALWFFVYISKIHSTISGVLLAICLPSNSENGNKSLLENVNESLSPICNYLILPLFAFSNTGINLAANINYAELKTLIEGIMGGLIIGKPLGIILFSYIGVKLHLIEKPKDTTWASLLQVATLAGIGFTMSIFVTEIAFSGNQDIVDASKICILIAGILSSTLTCTTIFLKPYLNRKYIISHLHFGLRKQN</sequence>
<dbReference type="Gene3D" id="1.20.1530.10">
    <property type="entry name" value="Na+/H+ antiporter like domain"/>
    <property type="match status" value="1"/>
</dbReference>
<feature type="transmembrane region" description="Helical" evidence="9">
    <location>
        <begin position="95"/>
        <end position="115"/>
    </location>
</feature>
<reference evidence="10 11" key="1">
    <citation type="submission" date="2014-04" db="EMBL/GenBank/DDBJ databases">
        <authorList>
            <person name="Hornung B.V."/>
        </authorList>
    </citation>
    <scope>NUCLEOTIDE SEQUENCE [LARGE SCALE GENOMIC DNA]</scope>
    <source>
        <strain evidence="10 11">CRIB</strain>
    </source>
</reference>
<evidence type="ECO:0000256" key="3">
    <source>
        <dbReference type="ARBA" id="ARBA00022475"/>
    </source>
</evidence>
<feature type="transmembrane region" description="Helical" evidence="9">
    <location>
        <begin position="255"/>
        <end position="277"/>
    </location>
</feature>
<evidence type="ECO:0000256" key="5">
    <source>
        <dbReference type="ARBA" id="ARBA00022989"/>
    </source>
</evidence>
<keyword evidence="5 9" id="KW-1133">Transmembrane helix</keyword>
<comment type="similarity">
    <text evidence="9">Belongs to the NhaA Na(+)/H(+) (TC 2.A.33) antiporter family.</text>
</comment>
<feature type="transmembrane region" description="Helical" evidence="9">
    <location>
        <begin position="208"/>
        <end position="235"/>
    </location>
</feature>
<feature type="transmembrane region" description="Helical" evidence="9">
    <location>
        <begin position="180"/>
        <end position="196"/>
    </location>
</feature>
<feature type="transmembrane region" description="Helical" evidence="9">
    <location>
        <begin position="20"/>
        <end position="37"/>
    </location>
</feature>
<evidence type="ECO:0000256" key="4">
    <source>
        <dbReference type="ARBA" id="ARBA00022692"/>
    </source>
</evidence>
<keyword evidence="7 9" id="KW-0472">Membrane</keyword>
<keyword evidence="2 9" id="KW-0050">Antiport</keyword>
<organism evidence="10 11">
    <name type="scientific">Romboutsia ilealis</name>
    <dbReference type="NCBI Taxonomy" id="1115758"/>
    <lineage>
        <taxon>Bacteria</taxon>
        <taxon>Bacillati</taxon>
        <taxon>Bacillota</taxon>
        <taxon>Clostridia</taxon>
        <taxon>Peptostreptococcales</taxon>
        <taxon>Peptostreptococcaceae</taxon>
        <taxon>Romboutsia</taxon>
    </lineage>
</organism>
<name>A0A1V1HZV4_9FIRM</name>
<accession>A0A1V1HZV4</accession>
<evidence type="ECO:0000313" key="10">
    <source>
        <dbReference type="EMBL" id="CED93409.1"/>
    </source>
</evidence>
<feature type="transmembrane region" description="Helical" evidence="9">
    <location>
        <begin position="155"/>
        <end position="174"/>
    </location>
</feature>
<dbReference type="AlphaFoldDB" id="A0A1V1HZV4"/>
<dbReference type="RefSeq" id="WP_180703129.1">
    <property type="nucleotide sequence ID" value="NZ_CAONDH010000107.1"/>
</dbReference>
<dbReference type="PANTHER" id="PTHR30341:SF0">
    <property type="entry name" value="NA(+)_H(+) ANTIPORTER NHAA"/>
    <property type="match status" value="1"/>
</dbReference>
<dbReference type="Pfam" id="PF06965">
    <property type="entry name" value="Na_H_antiport_1"/>
    <property type="match status" value="1"/>
</dbReference>
<evidence type="ECO:0000313" key="11">
    <source>
        <dbReference type="Proteomes" id="UP000245622"/>
    </source>
</evidence>
<dbReference type="GeneID" id="82204837"/>
<dbReference type="InterPro" id="IPR004670">
    <property type="entry name" value="NhaA"/>
</dbReference>
<keyword evidence="6 9" id="KW-0915">Sodium</keyword>
<evidence type="ECO:0000256" key="6">
    <source>
        <dbReference type="ARBA" id="ARBA00023053"/>
    </source>
</evidence>
<dbReference type="GO" id="GO:0015385">
    <property type="term" value="F:sodium:proton antiporter activity"/>
    <property type="evidence" value="ECO:0007669"/>
    <property type="project" value="UniProtKB-UniRule"/>
</dbReference>
<dbReference type="GO" id="GO:0005886">
    <property type="term" value="C:plasma membrane"/>
    <property type="evidence" value="ECO:0007669"/>
    <property type="project" value="UniProtKB-SubCell"/>
</dbReference>
<evidence type="ECO:0000256" key="1">
    <source>
        <dbReference type="ARBA" id="ARBA00004429"/>
    </source>
</evidence>
<evidence type="ECO:0000256" key="7">
    <source>
        <dbReference type="ARBA" id="ARBA00023136"/>
    </source>
</evidence>
<comment type="catalytic activity">
    <reaction evidence="9">
        <text>Na(+)(in) + 2 H(+)(out) = Na(+)(out) + 2 H(+)(in)</text>
        <dbReference type="Rhea" id="RHEA:29251"/>
        <dbReference type="ChEBI" id="CHEBI:15378"/>
        <dbReference type="ChEBI" id="CHEBI:29101"/>
    </reaction>
</comment>
<proteinExistence type="inferred from homology"/>
<comment type="function">
    <text evidence="9">Na(+)/H(+) antiporter that extrudes sodium in exchange for external protons.</text>
</comment>
<keyword evidence="3 9" id="KW-1003">Cell membrane</keyword>
<comment type="subcellular location">
    <subcellularLocation>
        <location evidence="1">Cell inner membrane</location>
        <topology evidence="1">Multi-pass membrane protein</topology>
    </subcellularLocation>
    <subcellularLocation>
        <location evidence="9">Cell membrane</location>
        <topology evidence="9">Multi-pass membrane protein</topology>
    </subcellularLocation>
</comment>
<feature type="transmembrane region" description="Helical" evidence="9">
    <location>
        <begin position="289"/>
        <end position="313"/>
    </location>
</feature>
<dbReference type="InterPro" id="IPR023171">
    <property type="entry name" value="Na/H_antiporter_dom_sf"/>
</dbReference>
<gene>
    <name evidence="9" type="primary">nhaA</name>
    <name evidence="10" type="ORF">CRIB_656</name>
</gene>
<keyword evidence="4 9" id="KW-0812">Transmembrane</keyword>
<dbReference type="EMBL" id="LN555523">
    <property type="protein sequence ID" value="CED93409.1"/>
    <property type="molecule type" value="Genomic_DNA"/>
</dbReference>